<dbReference type="AlphaFoldDB" id="A0A392TLV8"/>
<accession>A0A392TLV8</accession>
<evidence type="ECO:0000313" key="2">
    <source>
        <dbReference type="Proteomes" id="UP000265520"/>
    </source>
</evidence>
<dbReference type="EMBL" id="LXQA010593736">
    <property type="protein sequence ID" value="MCI61110.1"/>
    <property type="molecule type" value="Genomic_DNA"/>
</dbReference>
<evidence type="ECO:0000313" key="1">
    <source>
        <dbReference type="EMBL" id="MCI61110.1"/>
    </source>
</evidence>
<comment type="caution">
    <text evidence="1">The sequence shown here is derived from an EMBL/GenBank/DDBJ whole genome shotgun (WGS) entry which is preliminary data.</text>
</comment>
<reference evidence="1 2" key="1">
    <citation type="journal article" date="2018" name="Front. Plant Sci.">
        <title>Red Clover (Trifolium pratense) and Zigzag Clover (T. medium) - A Picture of Genomic Similarities and Differences.</title>
        <authorList>
            <person name="Dluhosova J."/>
            <person name="Istvanek J."/>
            <person name="Nedelnik J."/>
            <person name="Repkova J."/>
        </authorList>
    </citation>
    <scope>NUCLEOTIDE SEQUENCE [LARGE SCALE GENOMIC DNA]</scope>
    <source>
        <strain evidence="2">cv. 10/8</strain>
        <tissue evidence="1">Leaf</tissue>
    </source>
</reference>
<keyword evidence="2" id="KW-1185">Reference proteome</keyword>
<proteinExistence type="predicted"/>
<organism evidence="1 2">
    <name type="scientific">Trifolium medium</name>
    <dbReference type="NCBI Taxonomy" id="97028"/>
    <lineage>
        <taxon>Eukaryota</taxon>
        <taxon>Viridiplantae</taxon>
        <taxon>Streptophyta</taxon>
        <taxon>Embryophyta</taxon>
        <taxon>Tracheophyta</taxon>
        <taxon>Spermatophyta</taxon>
        <taxon>Magnoliopsida</taxon>
        <taxon>eudicotyledons</taxon>
        <taxon>Gunneridae</taxon>
        <taxon>Pentapetalae</taxon>
        <taxon>rosids</taxon>
        <taxon>fabids</taxon>
        <taxon>Fabales</taxon>
        <taxon>Fabaceae</taxon>
        <taxon>Papilionoideae</taxon>
        <taxon>50 kb inversion clade</taxon>
        <taxon>NPAAA clade</taxon>
        <taxon>Hologalegina</taxon>
        <taxon>IRL clade</taxon>
        <taxon>Trifolieae</taxon>
        <taxon>Trifolium</taxon>
    </lineage>
</organism>
<protein>
    <submittedName>
        <fullName evidence="1">Uncharacterized protein</fullName>
    </submittedName>
</protein>
<name>A0A392TLV8_9FABA</name>
<dbReference type="Proteomes" id="UP000265520">
    <property type="component" value="Unassembled WGS sequence"/>
</dbReference>
<sequence>MFIERLFVLRSSYVAETCSTICCDRCCLLFYFLRQRRCYEEYLMNAVTSATFAAPRVEFAPRGVKTLKCTIIGVDQECFV</sequence>